<organism evidence="1 2">
    <name type="scientific">Anas platyrhynchos</name>
    <name type="common">Mallard</name>
    <name type="synonym">Anas boschas</name>
    <dbReference type="NCBI Taxonomy" id="8839"/>
    <lineage>
        <taxon>Eukaryota</taxon>
        <taxon>Metazoa</taxon>
        <taxon>Chordata</taxon>
        <taxon>Craniata</taxon>
        <taxon>Vertebrata</taxon>
        <taxon>Euteleostomi</taxon>
        <taxon>Archelosauria</taxon>
        <taxon>Archosauria</taxon>
        <taxon>Dinosauria</taxon>
        <taxon>Saurischia</taxon>
        <taxon>Theropoda</taxon>
        <taxon>Coelurosauria</taxon>
        <taxon>Aves</taxon>
        <taxon>Neognathae</taxon>
        <taxon>Galloanserae</taxon>
        <taxon>Anseriformes</taxon>
        <taxon>Anatidae</taxon>
        <taxon>Anatinae</taxon>
        <taxon>Anas</taxon>
    </lineage>
</organism>
<keyword evidence="2" id="KW-1185">Reference proteome</keyword>
<dbReference type="EMBL" id="KB742966">
    <property type="protein sequence ID" value="EOB02433.1"/>
    <property type="molecule type" value="Genomic_DNA"/>
</dbReference>
<sequence>MSTGNADFSLRELQYFFQFLMFKIKIKNALYPNLYPMAFVALTFADKALAALALPSLNGSTEAMEMSLSLQLAGEQSHAEMWARNPFERRPFAVPVLVIKYSREQKVTHFVHCLSKPAEEGEYSEGTGGTQRIQMIYGVAALSLSNYLCHHPVTSIYGECSFHKTVRVPASQYVNSHLIPRSSELRIREVFGYSLISSSPLSLHLWSYNPSACVPHTPSRVACETYFSGECAHTKLKAPLRPACNLQARCAIAAFPFDIAFHSKTGGVEGRQHLCGSLEKQANHLQQGFARDAQVHTCSAAHALFKACPRTVGVQSGFWRQKPVHHLAVTASPPGLEGWHSGYRFVKCPSLCFHIPCDFQSVWHVKSNGVQYQKAQHDVSEAPAKCSIGSSTFICFQFLSLVLLPHHSTAENPAFLQLLISSYPGLLSCRVSSPCPQLRFGHKRFGGQEPKVPVIFGCGQKGETNINISLQLYEGREMRSRGLFSVIRVEKFLQPEEWFAFLET</sequence>
<reference evidence="2" key="1">
    <citation type="journal article" date="2013" name="Nat. Genet.">
        <title>The duck genome and transcriptome provide insight into an avian influenza virus reservoir species.</title>
        <authorList>
            <person name="Huang Y."/>
            <person name="Li Y."/>
            <person name="Burt D.W."/>
            <person name="Chen H."/>
            <person name="Zhang Y."/>
            <person name="Qian W."/>
            <person name="Kim H."/>
            <person name="Gan S."/>
            <person name="Zhao Y."/>
            <person name="Li J."/>
            <person name="Yi K."/>
            <person name="Feng H."/>
            <person name="Zhu P."/>
            <person name="Li B."/>
            <person name="Liu Q."/>
            <person name="Fairley S."/>
            <person name="Magor K.E."/>
            <person name="Du Z."/>
            <person name="Hu X."/>
            <person name="Goodman L."/>
            <person name="Tafer H."/>
            <person name="Vignal A."/>
            <person name="Lee T."/>
            <person name="Kim K.W."/>
            <person name="Sheng Z."/>
            <person name="An Y."/>
            <person name="Searle S."/>
            <person name="Herrero J."/>
            <person name="Groenen M.A."/>
            <person name="Crooijmans R.P."/>
            <person name="Faraut T."/>
            <person name="Cai Q."/>
            <person name="Webster R.G."/>
            <person name="Aldridge J.R."/>
            <person name="Warren W.C."/>
            <person name="Bartschat S."/>
            <person name="Kehr S."/>
            <person name="Marz M."/>
            <person name="Stadler P.F."/>
            <person name="Smith J."/>
            <person name="Kraus R.H."/>
            <person name="Zhao Y."/>
            <person name="Ren L."/>
            <person name="Fei J."/>
            <person name="Morisson M."/>
            <person name="Kaiser P."/>
            <person name="Griffin D.K."/>
            <person name="Rao M."/>
            <person name="Pitel F."/>
            <person name="Wang J."/>
            <person name="Li N."/>
        </authorList>
    </citation>
    <scope>NUCLEOTIDE SEQUENCE [LARGE SCALE GENOMIC DNA]</scope>
</reference>
<proteinExistence type="predicted"/>
<dbReference type="Proteomes" id="UP000296049">
    <property type="component" value="Unassembled WGS sequence"/>
</dbReference>
<accession>R0LPX6</accession>
<protein>
    <submittedName>
        <fullName evidence="1">Uncharacterized protein</fullName>
    </submittedName>
</protein>
<name>R0LPX6_ANAPL</name>
<dbReference type="AlphaFoldDB" id="R0LPX6"/>
<gene>
    <name evidence="1" type="ORF">Anapl_06222</name>
</gene>
<evidence type="ECO:0000313" key="1">
    <source>
        <dbReference type="EMBL" id="EOB02433.1"/>
    </source>
</evidence>
<evidence type="ECO:0000313" key="2">
    <source>
        <dbReference type="Proteomes" id="UP000296049"/>
    </source>
</evidence>